<dbReference type="PANTHER" id="PTHR24113">
    <property type="entry name" value="RAN GTPASE-ACTIVATING PROTEIN 1"/>
    <property type="match status" value="1"/>
</dbReference>
<dbReference type="GO" id="GO:0005096">
    <property type="term" value="F:GTPase activator activity"/>
    <property type="evidence" value="ECO:0007669"/>
    <property type="project" value="UniProtKB-KW"/>
</dbReference>
<dbReference type="GO" id="GO:0006913">
    <property type="term" value="P:nucleocytoplasmic transport"/>
    <property type="evidence" value="ECO:0007669"/>
    <property type="project" value="TreeGrafter"/>
</dbReference>
<dbReference type="GO" id="GO:0031267">
    <property type="term" value="F:small GTPase binding"/>
    <property type="evidence" value="ECO:0007669"/>
    <property type="project" value="TreeGrafter"/>
</dbReference>
<organism evidence="4 5">
    <name type="scientific">Pocillopora meandrina</name>
    <dbReference type="NCBI Taxonomy" id="46732"/>
    <lineage>
        <taxon>Eukaryota</taxon>
        <taxon>Metazoa</taxon>
        <taxon>Cnidaria</taxon>
        <taxon>Anthozoa</taxon>
        <taxon>Hexacorallia</taxon>
        <taxon>Scleractinia</taxon>
        <taxon>Astrocoeniina</taxon>
        <taxon>Pocilloporidae</taxon>
        <taxon>Pocillopora</taxon>
    </lineage>
</organism>
<dbReference type="SUPFAM" id="SSF52047">
    <property type="entry name" value="RNI-like"/>
    <property type="match status" value="1"/>
</dbReference>
<evidence type="ECO:0000313" key="5">
    <source>
        <dbReference type="Proteomes" id="UP001159428"/>
    </source>
</evidence>
<reference evidence="4 5" key="1">
    <citation type="submission" date="2022-05" db="EMBL/GenBank/DDBJ databases">
        <authorList>
            <consortium name="Genoscope - CEA"/>
            <person name="William W."/>
        </authorList>
    </citation>
    <scope>NUCLEOTIDE SEQUENCE [LARGE SCALE GENOMIC DNA]</scope>
</reference>
<dbReference type="InterPro" id="IPR027038">
    <property type="entry name" value="RanGap"/>
</dbReference>
<dbReference type="PANTHER" id="PTHR24113:SF12">
    <property type="entry name" value="RAN GTPASE-ACTIVATING PROTEIN 1"/>
    <property type="match status" value="1"/>
</dbReference>
<accession>A0AAU9XTW4</accession>
<evidence type="ECO:0000256" key="3">
    <source>
        <dbReference type="ARBA" id="ARBA00022737"/>
    </source>
</evidence>
<evidence type="ECO:0000256" key="1">
    <source>
        <dbReference type="ARBA" id="ARBA00022468"/>
    </source>
</evidence>
<keyword evidence="2" id="KW-0433">Leucine-rich repeat</keyword>
<dbReference type="GO" id="GO:0048471">
    <property type="term" value="C:perinuclear region of cytoplasm"/>
    <property type="evidence" value="ECO:0007669"/>
    <property type="project" value="TreeGrafter"/>
</dbReference>
<dbReference type="SMART" id="SM00368">
    <property type="entry name" value="LRR_RI"/>
    <property type="match status" value="3"/>
</dbReference>
<comment type="caution">
    <text evidence="4">The sequence shown here is derived from an EMBL/GenBank/DDBJ whole genome shotgun (WGS) entry which is preliminary data.</text>
</comment>
<dbReference type="InterPro" id="IPR032675">
    <property type="entry name" value="LRR_dom_sf"/>
</dbReference>
<protein>
    <submittedName>
        <fullName evidence="4">Uncharacterized protein</fullName>
    </submittedName>
</protein>
<proteinExistence type="predicted"/>
<dbReference type="GO" id="GO:0005829">
    <property type="term" value="C:cytosol"/>
    <property type="evidence" value="ECO:0007669"/>
    <property type="project" value="TreeGrafter"/>
</dbReference>
<evidence type="ECO:0000313" key="4">
    <source>
        <dbReference type="EMBL" id="CAH3157713.1"/>
    </source>
</evidence>
<keyword evidence="3" id="KW-0677">Repeat</keyword>
<dbReference type="Proteomes" id="UP001159428">
    <property type="component" value="Unassembled WGS sequence"/>
</dbReference>
<keyword evidence="1" id="KW-0343">GTPase activation</keyword>
<evidence type="ECO:0000256" key="2">
    <source>
        <dbReference type="ARBA" id="ARBA00022614"/>
    </source>
</evidence>
<dbReference type="Pfam" id="PF13516">
    <property type="entry name" value="LRR_6"/>
    <property type="match status" value="3"/>
</dbReference>
<dbReference type="EMBL" id="CALNXJ010000065">
    <property type="protein sequence ID" value="CAH3157713.1"/>
    <property type="molecule type" value="Genomic_DNA"/>
</dbReference>
<name>A0AAU9XTW4_9CNID</name>
<dbReference type="GO" id="GO:0005634">
    <property type="term" value="C:nucleus"/>
    <property type="evidence" value="ECO:0007669"/>
    <property type="project" value="TreeGrafter"/>
</dbReference>
<dbReference type="AlphaFoldDB" id="A0AAU9XTW4"/>
<sequence length="138" mass="14761">MKCNEQVVTLVKILTNEVNENESSSLKVVLEAINKCERQKSDFHLRLAKSFGTCLNLTNLNLYYNGIGGAGATSIAEAIKVNKTLTNLDLSDNGMSEAGATSIAEVIKFNKTLTNLNLCSNGISDAGATFVAEAMKVN</sequence>
<dbReference type="InterPro" id="IPR001611">
    <property type="entry name" value="Leu-rich_rpt"/>
</dbReference>
<keyword evidence="5" id="KW-1185">Reference proteome</keyword>
<dbReference type="Gene3D" id="3.80.10.10">
    <property type="entry name" value="Ribonuclease Inhibitor"/>
    <property type="match status" value="1"/>
</dbReference>
<gene>
    <name evidence="4" type="ORF">PMEA_00030098</name>
</gene>